<dbReference type="EMBL" id="QBMP01000094">
    <property type="protein sequence ID" value="PZO55455.1"/>
    <property type="molecule type" value="Genomic_DNA"/>
</dbReference>
<keyword evidence="1" id="KW-1133">Transmembrane helix</keyword>
<evidence type="ECO:0000256" key="1">
    <source>
        <dbReference type="SAM" id="Phobius"/>
    </source>
</evidence>
<keyword evidence="1" id="KW-0812">Transmembrane</keyword>
<evidence type="ECO:0000313" key="2">
    <source>
        <dbReference type="EMBL" id="PZO55455.1"/>
    </source>
</evidence>
<dbReference type="Proteomes" id="UP000249794">
    <property type="component" value="Unassembled WGS sequence"/>
</dbReference>
<comment type="caution">
    <text evidence="2">The sequence shown here is derived from an EMBL/GenBank/DDBJ whole genome shotgun (WGS) entry which is preliminary data.</text>
</comment>
<reference evidence="2 3" key="2">
    <citation type="submission" date="2018-06" db="EMBL/GenBank/DDBJ databases">
        <title>Metagenomic assembly of (sub)arctic Cyanobacteria and their associated microbiome from non-axenic cultures.</title>
        <authorList>
            <person name="Baurain D."/>
        </authorList>
    </citation>
    <scope>NUCLEOTIDE SEQUENCE [LARGE SCALE GENOMIC DNA]</scope>
    <source>
        <strain evidence="2">ULC027bin1</strain>
    </source>
</reference>
<keyword evidence="1" id="KW-0472">Membrane</keyword>
<dbReference type="AlphaFoldDB" id="A0A2W4ZB28"/>
<reference evidence="3" key="1">
    <citation type="submission" date="2018-04" db="EMBL/GenBank/DDBJ databases">
        <authorList>
            <person name="Cornet L."/>
        </authorList>
    </citation>
    <scope>NUCLEOTIDE SEQUENCE [LARGE SCALE GENOMIC DNA]</scope>
</reference>
<organism evidence="2 3">
    <name type="scientific">Phormidesmis priestleyi</name>
    <dbReference type="NCBI Taxonomy" id="268141"/>
    <lineage>
        <taxon>Bacteria</taxon>
        <taxon>Bacillati</taxon>
        <taxon>Cyanobacteriota</taxon>
        <taxon>Cyanophyceae</taxon>
        <taxon>Leptolyngbyales</taxon>
        <taxon>Leptolyngbyaceae</taxon>
        <taxon>Phormidesmis</taxon>
    </lineage>
</organism>
<feature type="transmembrane region" description="Helical" evidence="1">
    <location>
        <begin position="117"/>
        <end position="141"/>
    </location>
</feature>
<gene>
    <name evidence="2" type="ORF">DCF15_10420</name>
</gene>
<proteinExistence type="predicted"/>
<accession>A0A2W4ZB28</accession>
<feature type="transmembrane region" description="Helical" evidence="1">
    <location>
        <begin position="84"/>
        <end position="105"/>
    </location>
</feature>
<name>A0A2W4ZB28_9CYAN</name>
<feature type="transmembrane region" description="Helical" evidence="1">
    <location>
        <begin position="40"/>
        <end position="63"/>
    </location>
</feature>
<evidence type="ECO:0000313" key="3">
    <source>
        <dbReference type="Proteomes" id="UP000249794"/>
    </source>
</evidence>
<protein>
    <submittedName>
        <fullName evidence="2">Uncharacterized protein</fullName>
    </submittedName>
</protein>
<sequence>MLDIPMLTRVFAGILLALGLYLATENTIISADVLQSSSGASAVTAFAVAVAATGLELTFASWMRQEKGAATVVGQLQKKPLHTSLRLLFSGFGLALVYHFDLLTTARHPSFLQSDNYFFTVIVMSLVFGPEACIVISSWLWSKARDVESRQLDQNTTKDAENRRLKSKRDRLVAIADEVGAAEAISTARQRWGGSQTDNDSL</sequence>